<dbReference type="OrthoDB" id="4427526at2"/>
<dbReference type="STRING" id="38302.SAMN04488535_1458"/>
<dbReference type="AlphaFoldDB" id="A0A1G9PHB5"/>
<evidence type="ECO:0000313" key="1">
    <source>
        <dbReference type="EMBL" id="SDL98129.1"/>
    </source>
</evidence>
<reference evidence="2" key="1">
    <citation type="submission" date="2016-10" db="EMBL/GenBank/DDBJ databases">
        <authorList>
            <person name="Varghese N."/>
            <person name="Submissions S."/>
        </authorList>
    </citation>
    <scope>NUCLEOTIDE SEQUENCE [LARGE SCALE GENOMIC DNA]</scope>
    <source>
        <strain evidence="2">DSM 20632</strain>
    </source>
</reference>
<sequence length="269" mass="29638">MDSGEETAFIKSVAARCRTSVVTGPAALRLHGIKTYRWVTIVDLALRGTARAFDTTTPSAGRTYRSGILRPEDITTVDGIAVVTGIRALFDTYRYHPRTDALVAIESARHLHKLSAENLLDRARQLPRAKGLRGFRELIGYSAGTSQSPLETLGRDGILRAIASGTLTGVTNLEFQAERTILTARGEPRRALVDATINAFLGIEFDGKVKLSGIYGDPHRVIEEERMREKQLQNLGMVICRFGWGEVESGSYIAVLQKLLRRYPGTRPA</sequence>
<accession>A0A1G9PHB5</accession>
<protein>
    <submittedName>
        <fullName evidence="1">Uncharacterized protein</fullName>
    </submittedName>
</protein>
<evidence type="ECO:0000313" key="2">
    <source>
        <dbReference type="Proteomes" id="UP000199350"/>
    </source>
</evidence>
<proteinExistence type="predicted"/>
<keyword evidence="2" id="KW-1185">Reference proteome</keyword>
<organism evidence="1 2">
    <name type="scientific">Corynebacterium mycetoides</name>
    <dbReference type="NCBI Taxonomy" id="38302"/>
    <lineage>
        <taxon>Bacteria</taxon>
        <taxon>Bacillati</taxon>
        <taxon>Actinomycetota</taxon>
        <taxon>Actinomycetes</taxon>
        <taxon>Mycobacteriales</taxon>
        <taxon>Corynebacteriaceae</taxon>
        <taxon>Corynebacterium</taxon>
    </lineage>
</organism>
<dbReference type="EMBL" id="LT629700">
    <property type="protein sequence ID" value="SDL98129.1"/>
    <property type="molecule type" value="Genomic_DNA"/>
</dbReference>
<name>A0A1G9PHB5_9CORY</name>
<dbReference type="Proteomes" id="UP000199350">
    <property type="component" value="Chromosome I"/>
</dbReference>
<dbReference type="RefSeq" id="WP_092150643.1">
    <property type="nucleotide sequence ID" value="NZ_LT629700.1"/>
</dbReference>
<gene>
    <name evidence="1" type="ORF">SAMN04488535_1458</name>
</gene>